<dbReference type="Pfam" id="PF00782">
    <property type="entry name" value="DSPc"/>
    <property type="match status" value="1"/>
</dbReference>
<dbReference type="RefSeq" id="WP_121988066.1">
    <property type="nucleotide sequence ID" value="NZ_OUNR01000001.1"/>
</dbReference>
<dbReference type="GO" id="GO:0033550">
    <property type="term" value="F:MAP kinase tyrosine phosphatase activity"/>
    <property type="evidence" value="ECO:0007669"/>
    <property type="project" value="TreeGrafter"/>
</dbReference>
<dbReference type="InterPro" id="IPR000340">
    <property type="entry name" value="Dual-sp_phosphatase_cat-dom"/>
</dbReference>
<accession>A0A330L1A6</accession>
<feature type="domain" description="Tyrosine specific protein phosphatases" evidence="3">
    <location>
        <begin position="60"/>
        <end position="124"/>
    </location>
</feature>
<dbReference type="PROSITE" id="PS50056">
    <property type="entry name" value="TYR_PHOSPHATASE_2"/>
    <property type="match status" value="1"/>
</dbReference>
<dbReference type="InterPro" id="IPR000387">
    <property type="entry name" value="Tyr_Pase_dom"/>
</dbReference>
<evidence type="ECO:0000313" key="4">
    <source>
        <dbReference type="EMBL" id="SPP63551.1"/>
    </source>
</evidence>
<organism evidence="4 5">
    <name type="scientific">Nitrospira lenta</name>
    <dbReference type="NCBI Taxonomy" id="1436998"/>
    <lineage>
        <taxon>Bacteria</taxon>
        <taxon>Pseudomonadati</taxon>
        <taxon>Nitrospirota</taxon>
        <taxon>Nitrospiria</taxon>
        <taxon>Nitrospirales</taxon>
        <taxon>Nitrospiraceae</taxon>
        <taxon>Nitrospira</taxon>
    </lineage>
</organism>
<evidence type="ECO:0000256" key="2">
    <source>
        <dbReference type="ARBA" id="ARBA00022912"/>
    </source>
</evidence>
<evidence type="ECO:0000313" key="5">
    <source>
        <dbReference type="Proteomes" id="UP000248168"/>
    </source>
</evidence>
<protein>
    <recommendedName>
        <fullName evidence="3">Tyrosine specific protein phosphatases domain-containing protein</fullName>
    </recommendedName>
</protein>
<dbReference type="EMBL" id="OUNR01000001">
    <property type="protein sequence ID" value="SPP63551.1"/>
    <property type="molecule type" value="Genomic_DNA"/>
</dbReference>
<dbReference type="CDD" id="cd14498">
    <property type="entry name" value="DSP"/>
    <property type="match status" value="1"/>
</dbReference>
<dbReference type="PANTHER" id="PTHR10159:SF519">
    <property type="entry name" value="DUAL SPECIFICITY PROTEIN PHOSPHATASE MPK3"/>
    <property type="match status" value="1"/>
</dbReference>
<dbReference type="Gene3D" id="3.90.190.10">
    <property type="entry name" value="Protein tyrosine phosphatase superfamily"/>
    <property type="match status" value="1"/>
</dbReference>
<dbReference type="GO" id="GO:0008330">
    <property type="term" value="F:protein tyrosine/threonine phosphatase activity"/>
    <property type="evidence" value="ECO:0007669"/>
    <property type="project" value="TreeGrafter"/>
</dbReference>
<dbReference type="InParanoid" id="A0A330L1A6"/>
<evidence type="ECO:0000259" key="3">
    <source>
        <dbReference type="PROSITE" id="PS50056"/>
    </source>
</evidence>
<keyword evidence="2" id="KW-0904">Protein phosphatase</keyword>
<dbReference type="OrthoDB" id="9794105at2"/>
<gene>
    <name evidence="4" type="ORF">NITLEN_10637</name>
</gene>
<dbReference type="SMART" id="SM00195">
    <property type="entry name" value="DSPc"/>
    <property type="match status" value="1"/>
</dbReference>
<dbReference type="AlphaFoldDB" id="A0A330L1A6"/>
<sequence>MHLITDVLILGNIDDARDPMPAIAGLLLVAEEFTVQPVPWLDYEHIPFKEFSAVDPARLDRAVTWLEARAPGTRTLVCCRAGMGRSASVLIAYFCCSQGMSYEEAVAFVKSRRPGAMPLPKLHETIEKVLKLRAHRMSRKARSTHTPRVA</sequence>
<dbReference type="PANTHER" id="PTHR10159">
    <property type="entry name" value="DUAL SPECIFICITY PROTEIN PHOSPHATASE"/>
    <property type="match status" value="1"/>
</dbReference>
<dbReference type="InterPro" id="IPR020422">
    <property type="entry name" value="TYR_PHOSPHATASE_DUAL_dom"/>
</dbReference>
<dbReference type="GO" id="GO:0017017">
    <property type="term" value="F:MAP kinase tyrosine/serine/threonine phosphatase activity"/>
    <property type="evidence" value="ECO:0007669"/>
    <property type="project" value="TreeGrafter"/>
</dbReference>
<proteinExistence type="predicted"/>
<dbReference type="InterPro" id="IPR029021">
    <property type="entry name" value="Prot-tyrosine_phosphatase-like"/>
</dbReference>
<dbReference type="Proteomes" id="UP000248168">
    <property type="component" value="Unassembled WGS sequence"/>
</dbReference>
<dbReference type="SUPFAM" id="SSF52799">
    <property type="entry name" value="(Phosphotyrosine protein) phosphatases II"/>
    <property type="match status" value="1"/>
</dbReference>
<keyword evidence="1" id="KW-0378">Hydrolase</keyword>
<evidence type="ECO:0000256" key="1">
    <source>
        <dbReference type="ARBA" id="ARBA00022801"/>
    </source>
</evidence>
<reference evidence="5" key="1">
    <citation type="submission" date="2018-04" db="EMBL/GenBank/DDBJ databases">
        <authorList>
            <person name="Lucker S."/>
            <person name="Sakoula D."/>
        </authorList>
    </citation>
    <scope>NUCLEOTIDE SEQUENCE [LARGE SCALE GENOMIC DNA]</scope>
</reference>
<name>A0A330L1A6_9BACT</name>
<keyword evidence="5" id="KW-1185">Reference proteome</keyword>
<dbReference type="GO" id="GO:0005737">
    <property type="term" value="C:cytoplasm"/>
    <property type="evidence" value="ECO:0007669"/>
    <property type="project" value="TreeGrafter"/>
</dbReference>